<feature type="domain" description="DUF397" evidence="1">
    <location>
        <begin position="12"/>
        <end position="60"/>
    </location>
</feature>
<dbReference type="RefSeq" id="WP_009066417.1">
    <property type="nucleotide sequence ID" value="NZ_JAVRET010000043.1"/>
</dbReference>
<organism evidence="2 3">
    <name type="scientific">Streptomyces evansiae</name>
    <dbReference type="NCBI Taxonomy" id="3075535"/>
    <lineage>
        <taxon>Bacteria</taxon>
        <taxon>Bacillati</taxon>
        <taxon>Actinomycetota</taxon>
        <taxon>Actinomycetes</taxon>
        <taxon>Kitasatosporales</taxon>
        <taxon>Streptomycetaceae</taxon>
        <taxon>Streptomyces</taxon>
    </lineage>
</organism>
<keyword evidence="3" id="KW-1185">Reference proteome</keyword>
<dbReference type="InterPro" id="IPR007278">
    <property type="entry name" value="DUF397"/>
</dbReference>
<proteinExistence type="predicted"/>
<dbReference type="Pfam" id="PF04149">
    <property type="entry name" value="DUF397"/>
    <property type="match status" value="1"/>
</dbReference>
<gene>
    <name evidence="2" type="ORF">RM698_18950</name>
</gene>
<protein>
    <submittedName>
        <fullName evidence="2">DUF397 domain-containing protein</fullName>
    </submittedName>
</protein>
<evidence type="ECO:0000313" key="2">
    <source>
        <dbReference type="EMBL" id="MDT0411117.1"/>
    </source>
</evidence>
<reference evidence="3" key="1">
    <citation type="submission" date="2023-07" db="EMBL/GenBank/DDBJ databases">
        <title>30 novel species of actinomycetes from the DSMZ collection.</title>
        <authorList>
            <person name="Nouioui I."/>
        </authorList>
    </citation>
    <scope>NUCLEOTIDE SEQUENCE [LARGE SCALE GENOMIC DNA]</scope>
    <source>
        <strain evidence="3">DSM 41979</strain>
    </source>
</reference>
<dbReference type="Proteomes" id="UP001183610">
    <property type="component" value="Unassembled WGS sequence"/>
</dbReference>
<comment type="caution">
    <text evidence="2">The sequence shown here is derived from an EMBL/GenBank/DDBJ whole genome shotgun (WGS) entry which is preliminary data.</text>
</comment>
<dbReference type="EMBL" id="JAVRET010000043">
    <property type="protein sequence ID" value="MDT0411117.1"/>
    <property type="molecule type" value="Genomic_DNA"/>
</dbReference>
<evidence type="ECO:0000259" key="1">
    <source>
        <dbReference type="Pfam" id="PF04149"/>
    </source>
</evidence>
<evidence type="ECO:0000313" key="3">
    <source>
        <dbReference type="Proteomes" id="UP001183610"/>
    </source>
</evidence>
<sequence>MSEARKIPQTVAWRTSSYTANGGNCVEVAFGHPASVPLRDTKVADGPVVVVSRAAFAQLIGMFGRS</sequence>
<accession>A0ABU2R333</accession>
<name>A0ABU2R333_9ACTN</name>